<protein>
    <recommendedName>
        <fullName evidence="3">Glycosyltransferase</fullName>
    </recommendedName>
</protein>
<gene>
    <name evidence="1" type="ORF">QO005_003041</name>
</gene>
<evidence type="ECO:0000313" key="2">
    <source>
        <dbReference type="Proteomes" id="UP001235269"/>
    </source>
</evidence>
<dbReference type="EMBL" id="JAUSWH010000009">
    <property type="protein sequence ID" value="MDQ0456699.1"/>
    <property type="molecule type" value="Genomic_DNA"/>
</dbReference>
<comment type="caution">
    <text evidence="1">The sequence shown here is derived from an EMBL/GenBank/DDBJ whole genome shotgun (WGS) entry which is preliminary data.</text>
</comment>
<name>A0ABU0IHK6_9HYPH</name>
<keyword evidence="2" id="KW-1185">Reference proteome</keyword>
<dbReference type="SUPFAM" id="SSF53448">
    <property type="entry name" value="Nucleotide-diphospho-sugar transferases"/>
    <property type="match status" value="1"/>
</dbReference>
<evidence type="ECO:0008006" key="3">
    <source>
        <dbReference type="Google" id="ProtNLM"/>
    </source>
</evidence>
<reference evidence="1 2" key="1">
    <citation type="submission" date="2023-07" db="EMBL/GenBank/DDBJ databases">
        <title>Genomic Encyclopedia of Type Strains, Phase IV (KMG-IV): sequencing the most valuable type-strain genomes for metagenomic binning, comparative biology and taxonomic classification.</title>
        <authorList>
            <person name="Goeker M."/>
        </authorList>
    </citation>
    <scope>NUCLEOTIDE SEQUENCE [LARGE SCALE GENOMIC DNA]</scope>
    <source>
        <strain evidence="1 2">DSM 100301</strain>
    </source>
</reference>
<sequence length="340" mass="38045">MSQLSIVIPSRRPLQTARFALETALIYAEKCNAVMIVSDNSGDAKKAEWLASLGPRVRRLDSDAPDAVSNLLHALRAVETPFLMPMGDDDAAFVMDGLAPMSLASLPGDVVAVRPQTVTWADERGVTRRATFAFDGETPSARLDAYMRHSGGNNALYYSLYRTDIFRDLWFYFRDYHPTRGAYADWAFVYAFLSCGKFLHDPALLYLYDVAQWQREEDLNASLNALFTAVGLPLRAADLMMLLTFVDWYGFLCWSGLPLTPADRREASLFSARSVLGSFVNRVEKDPDRYSPLERNYCQSLKRMNDVHEAFHAALPVLDALKPGLGEGYRRFAEAGGLTP</sequence>
<organism evidence="1 2">
    <name type="scientific">Rhizobium paknamense</name>
    <dbReference type="NCBI Taxonomy" id="1206817"/>
    <lineage>
        <taxon>Bacteria</taxon>
        <taxon>Pseudomonadati</taxon>
        <taxon>Pseudomonadota</taxon>
        <taxon>Alphaproteobacteria</taxon>
        <taxon>Hyphomicrobiales</taxon>
        <taxon>Rhizobiaceae</taxon>
        <taxon>Rhizobium/Agrobacterium group</taxon>
        <taxon>Rhizobium</taxon>
    </lineage>
</organism>
<dbReference type="InterPro" id="IPR029044">
    <property type="entry name" value="Nucleotide-diphossugar_trans"/>
</dbReference>
<dbReference type="Proteomes" id="UP001235269">
    <property type="component" value="Unassembled WGS sequence"/>
</dbReference>
<evidence type="ECO:0000313" key="1">
    <source>
        <dbReference type="EMBL" id="MDQ0456699.1"/>
    </source>
</evidence>
<proteinExistence type="predicted"/>
<dbReference type="RefSeq" id="WP_307158878.1">
    <property type="nucleotide sequence ID" value="NZ_JAUSWH010000009.1"/>
</dbReference>
<accession>A0ABU0IHK6</accession>